<dbReference type="AlphaFoldDB" id="A0A544UT80"/>
<protein>
    <submittedName>
        <fullName evidence="3">Thioesterase</fullName>
    </submittedName>
</protein>
<dbReference type="Proteomes" id="UP000317944">
    <property type="component" value="Unassembled WGS sequence"/>
</dbReference>
<sequence length="257" mass="29677">MGVVDVKKWFPFVDELDYENSNKLFCFHHAGGSAAAFRNWKTWEQNLAVFPIELPGKSTRIKEQYITDYLHVMPQIAEAINRVTNQTRIYFYGHSMGAILAFKTACLLEEKYKKKVNLLIVAGRHAPQDHFPDDYQTYMDDSELVKELIRVGGTPKELLENKEVLQHILPMVKNDYRLNESFDYRNELFHGPIVAHCGTNDPDAPASSMKSWGNVTTNSFNLKEFSGSHFFPYENKQDYYKSLEQNCIQSSSKICIK</sequence>
<accession>A0A544UT80</accession>
<dbReference type="Gene3D" id="3.40.50.1820">
    <property type="entry name" value="alpha/beta hydrolase"/>
    <property type="match status" value="1"/>
</dbReference>
<dbReference type="InterPro" id="IPR029058">
    <property type="entry name" value="AB_hydrolase_fold"/>
</dbReference>
<dbReference type="InterPro" id="IPR012223">
    <property type="entry name" value="TEII"/>
</dbReference>
<organism evidence="3 4">
    <name type="scientific">Lysinibacillus sphaericus</name>
    <name type="common">Bacillus sphaericus</name>
    <dbReference type="NCBI Taxonomy" id="1421"/>
    <lineage>
        <taxon>Bacteria</taxon>
        <taxon>Bacillati</taxon>
        <taxon>Bacillota</taxon>
        <taxon>Bacilli</taxon>
        <taxon>Bacillales</taxon>
        <taxon>Bacillaceae</taxon>
        <taxon>Lysinibacillus</taxon>
    </lineage>
</organism>
<evidence type="ECO:0000259" key="2">
    <source>
        <dbReference type="Pfam" id="PF00975"/>
    </source>
</evidence>
<evidence type="ECO:0000313" key="3">
    <source>
        <dbReference type="EMBL" id="TQR37055.1"/>
    </source>
</evidence>
<gene>
    <name evidence="3" type="ORF">C7Y47_04990</name>
</gene>
<name>A0A544UT80_LYSSH</name>
<dbReference type="GO" id="GO:0008610">
    <property type="term" value="P:lipid biosynthetic process"/>
    <property type="evidence" value="ECO:0007669"/>
    <property type="project" value="TreeGrafter"/>
</dbReference>
<dbReference type="InterPro" id="IPR001031">
    <property type="entry name" value="Thioesterase"/>
</dbReference>
<dbReference type="PANTHER" id="PTHR11487">
    <property type="entry name" value="THIOESTERASE"/>
    <property type="match status" value="1"/>
</dbReference>
<dbReference type="RefSeq" id="WP_142507750.1">
    <property type="nucleotide sequence ID" value="NZ_SADV01000003.1"/>
</dbReference>
<feature type="domain" description="Thioesterase" evidence="2">
    <location>
        <begin position="23"/>
        <end position="236"/>
    </location>
</feature>
<comment type="similarity">
    <text evidence="1">Belongs to the thioesterase family.</text>
</comment>
<dbReference type="SUPFAM" id="SSF53474">
    <property type="entry name" value="alpha/beta-Hydrolases"/>
    <property type="match status" value="1"/>
</dbReference>
<dbReference type="OrthoDB" id="2213423at2"/>
<dbReference type="Pfam" id="PF00975">
    <property type="entry name" value="Thioesterase"/>
    <property type="match status" value="1"/>
</dbReference>
<comment type="caution">
    <text evidence="3">The sequence shown here is derived from an EMBL/GenBank/DDBJ whole genome shotgun (WGS) entry which is preliminary data.</text>
</comment>
<evidence type="ECO:0000313" key="4">
    <source>
        <dbReference type="Proteomes" id="UP000317944"/>
    </source>
</evidence>
<dbReference type="EMBL" id="SADV01000003">
    <property type="protein sequence ID" value="TQR37055.1"/>
    <property type="molecule type" value="Genomic_DNA"/>
</dbReference>
<dbReference type="PANTHER" id="PTHR11487:SF0">
    <property type="entry name" value="S-ACYL FATTY ACID SYNTHASE THIOESTERASE, MEDIUM CHAIN"/>
    <property type="match status" value="1"/>
</dbReference>
<proteinExistence type="inferred from homology"/>
<evidence type="ECO:0000256" key="1">
    <source>
        <dbReference type="ARBA" id="ARBA00007169"/>
    </source>
</evidence>
<reference evidence="3 4" key="1">
    <citation type="submission" date="2018-03" db="EMBL/GenBank/DDBJ databases">
        <title>Aerobic endospore-forming bacteria genome sequencing and assembly.</title>
        <authorList>
            <person name="Cavalcante D.A."/>
            <person name="Driks A."/>
            <person name="Putonti C."/>
            <person name="De-Souza M.T."/>
        </authorList>
    </citation>
    <scope>NUCLEOTIDE SEQUENCE [LARGE SCALE GENOMIC DNA]</scope>
    <source>
        <strain evidence="3 4">SDF0037</strain>
    </source>
</reference>